<dbReference type="InterPro" id="IPR008969">
    <property type="entry name" value="CarboxyPept-like_regulatory"/>
</dbReference>
<keyword evidence="4 7" id="KW-0812">Transmembrane</keyword>
<keyword evidence="3 7" id="KW-1134">Transmembrane beta strand</keyword>
<organism evidence="10 11">
    <name type="scientific">Phaeodactylibacter xiamenensis</name>
    <dbReference type="NCBI Taxonomy" id="1524460"/>
    <lineage>
        <taxon>Bacteria</taxon>
        <taxon>Pseudomonadati</taxon>
        <taxon>Bacteroidota</taxon>
        <taxon>Saprospiria</taxon>
        <taxon>Saprospirales</taxon>
        <taxon>Haliscomenobacteraceae</taxon>
        <taxon>Phaeodactylibacter</taxon>
    </lineage>
</organism>
<gene>
    <name evidence="10" type="ORF">IX84_13635</name>
</gene>
<evidence type="ECO:0000313" key="11">
    <source>
        <dbReference type="Proteomes" id="UP000029736"/>
    </source>
</evidence>
<evidence type="ECO:0000256" key="4">
    <source>
        <dbReference type="ARBA" id="ARBA00022692"/>
    </source>
</evidence>
<protein>
    <recommendedName>
        <fullName evidence="9">TonB-dependent receptor plug domain-containing protein</fullName>
    </recommendedName>
</protein>
<sequence>MKQNTLLYPFVILVLLMLGSAHLNAQISISGVITDADSGDPLIGANVLVVGTANGTIADINGAYVLVVSDTARQLRFSYTGYADQTIDIGGKTVIDIALTSGETLEEVVVVGYGRQSKAKLTSAVSTVDEETLKKLPVANVSNGLEGLAAGLFVRQGSGEPGFSGSSFEVRNFGNALVIVDGSPGNIDELAPNEIESITVLKDAAAASVYGVQGGNGVVLVTTRRGTMGKPKLSYDNQFTFTSFTSYPDFLNFAQRATVLNEGLLNAGQAPFYTEDEVETFRSGSDPINYPDTDWKALMFNDYGFQQRHNLNLNGGSEKVRYFVSASFLDQGSNYTKDVLGYQQFNLRSNINANITDNLILDFKLSGRRRLNEAPAYSAFNIFRELSRALPTDLAYYPDGTPARPSFSPNHILEGIRDFNAGYYRARNNNIDTKLSLQWDVNQVPGLSIKSYGSLVYNTNFAKEWGKSYELYTLNRQTGEYDAFTASPEGSFSETVLTQSTNFNNHYVVQQSINYDQQFGQHSVSALLLGELQNNSGQNFFGRRQDFQSTLIDQLFAGSNENKDANGGEYRENRLGLVGRLSYDYKAKYLIESSFRYDGSSRFAPGREWGFFPSVSAGWRLSEEGFFDGARGVIQNLKLRASVGTAGNDGTGAYQWLSGFVYDGFFAINETAIPTINNTALANEALTWETITTYDVGFDAAFLDNSLTVSFDYFYRDRTDVLAFASGSVPSTLGVGLAAQNLHAYSNEGFEVSLNYNKKVNRDLTLGAMLNFSRARETAVFIDEAFFEDPFMRQNLTVTGGYTNLRRGYISDGLFQTQEEINQSPIQDGNENNSLQPGDVKYVDLNGDNIIDVRDQRVFGDGDKPALNYSLNLSASYKNFDCSVLLTGAAGYDIYIDGEAQSPLRNGFNGYTYQMDYWTPENTDAAYPRITDGGFNDNNYRYSDFWMRDGRHIRLRNVNLSYSIPKLLLERLRGFDEVRLFVTGHNLLVLKNFDEEFDPQMQSSVGWYYPQLRSFTCGINLTL</sequence>
<evidence type="ECO:0000256" key="3">
    <source>
        <dbReference type="ARBA" id="ARBA00022452"/>
    </source>
</evidence>
<dbReference type="InterPro" id="IPR036942">
    <property type="entry name" value="Beta-barrel_TonB_sf"/>
</dbReference>
<dbReference type="InterPro" id="IPR012910">
    <property type="entry name" value="Plug_dom"/>
</dbReference>
<dbReference type="Gene3D" id="2.170.130.10">
    <property type="entry name" value="TonB-dependent receptor, plug domain"/>
    <property type="match status" value="1"/>
</dbReference>
<evidence type="ECO:0000313" key="10">
    <source>
        <dbReference type="EMBL" id="KGE87588.1"/>
    </source>
</evidence>
<comment type="caution">
    <text evidence="10">The sequence shown here is derived from an EMBL/GenBank/DDBJ whole genome shotgun (WGS) entry which is preliminary data.</text>
</comment>
<evidence type="ECO:0000256" key="2">
    <source>
        <dbReference type="ARBA" id="ARBA00022448"/>
    </source>
</evidence>
<evidence type="ECO:0000256" key="6">
    <source>
        <dbReference type="ARBA" id="ARBA00023237"/>
    </source>
</evidence>
<evidence type="ECO:0000256" key="7">
    <source>
        <dbReference type="PROSITE-ProRule" id="PRU01360"/>
    </source>
</evidence>
<feature type="signal peptide" evidence="8">
    <location>
        <begin position="1"/>
        <end position="25"/>
    </location>
</feature>
<evidence type="ECO:0000259" key="9">
    <source>
        <dbReference type="Pfam" id="PF07715"/>
    </source>
</evidence>
<dbReference type="RefSeq" id="WP_081968741.1">
    <property type="nucleotide sequence ID" value="NZ_JBKAGJ010000020.1"/>
</dbReference>
<keyword evidence="2 7" id="KW-0813">Transport</keyword>
<comment type="subcellular location">
    <subcellularLocation>
        <location evidence="1 7">Cell outer membrane</location>
        <topology evidence="1 7">Multi-pass membrane protein</topology>
    </subcellularLocation>
</comment>
<dbReference type="InterPro" id="IPR037066">
    <property type="entry name" value="Plug_dom_sf"/>
</dbReference>
<dbReference type="InterPro" id="IPR023996">
    <property type="entry name" value="TonB-dep_OMP_SusC/RagA"/>
</dbReference>
<keyword evidence="6 7" id="KW-0998">Cell outer membrane</keyword>
<feature type="domain" description="TonB-dependent receptor plug" evidence="9">
    <location>
        <begin position="118"/>
        <end position="218"/>
    </location>
</feature>
<dbReference type="Proteomes" id="UP000029736">
    <property type="component" value="Unassembled WGS sequence"/>
</dbReference>
<dbReference type="EMBL" id="JPOS01000034">
    <property type="protein sequence ID" value="KGE87588.1"/>
    <property type="molecule type" value="Genomic_DNA"/>
</dbReference>
<dbReference type="Gene3D" id="2.40.170.20">
    <property type="entry name" value="TonB-dependent receptor, beta-barrel domain"/>
    <property type="match status" value="1"/>
</dbReference>
<evidence type="ECO:0000256" key="1">
    <source>
        <dbReference type="ARBA" id="ARBA00004571"/>
    </source>
</evidence>
<dbReference type="NCBIfam" id="TIGR04056">
    <property type="entry name" value="OMP_RagA_SusC"/>
    <property type="match status" value="1"/>
</dbReference>
<evidence type="ECO:0000256" key="5">
    <source>
        <dbReference type="ARBA" id="ARBA00023136"/>
    </source>
</evidence>
<dbReference type="Pfam" id="PF13715">
    <property type="entry name" value="CarbopepD_reg_2"/>
    <property type="match status" value="1"/>
</dbReference>
<dbReference type="SUPFAM" id="SSF49464">
    <property type="entry name" value="Carboxypeptidase regulatory domain-like"/>
    <property type="match status" value="1"/>
</dbReference>
<dbReference type="Gene3D" id="2.60.40.1120">
    <property type="entry name" value="Carboxypeptidase-like, regulatory domain"/>
    <property type="match status" value="1"/>
</dbReference>
<comment type="similarity">
    <text evidence="7">Belongs to the TonB-dependent receptor family.</text>
</comment>
<dbReference type="NCBIfam" id="TIGR04057">
    <property type="entry name" value="SusC_RagA_signa"/>
    <property type="match status" value="1"/>
</dbReference>
<dbReference type="InterPro" id="IPR023997">
    <property type="entry name" value="TonB-dep_OMP_SusC/RagA_CS"/>
</dbReference>
<keyword evidence="5 7" id="KW-0472">Membrane</keyword>
<dbReference type="InterPro" id="IPR039426">
    <property type="entry name" value="TonB-dep_rcpt-like"/>
</dbReference>
<feature type="chain" id="PRO_5001947972" description="TonB-dependent receptor plug domain-containing protein" evidence="8">
    <location>
        <begin position="26"/>
        <end position="1023"/>
    </location>
</feature>
<dbReference type="SUPFAM" id="SSF56935">
    <property type="entry name" value="Porins"/>
    <property type="match status" value="1"/>
</dbReference>
<dbReference type="STRING" id="1524460.IX84_13635"/>
<accession>A0A098S7F7</accession>
<keyword evidence="11" id="KW-1185">Reference proteome</keyword>
<keyword evidence="8" id="KW-0732">Signal</keyword>
<proteinExistence type="inferred from homology"/>
<dbReference type="Pfam" id="PF07715">
    <property type="entry name" value="Plug"/>
    <property type="match status" value="1"/>
</dbReference>
<evidence type="ECO:0000256" key="8">
    <source>
        <dbReference type="SAM" id="SignalP"/>
    </source>
</evidence>
<dbReference type="GO" id="GO:0009279">
    <property type="term" value="C:cell outer membrane"/>
    <property type="evidence" value="ECO:0007669"/>
    <property type="project" value="UniProtKB-SubCell"/>
</dbReference>
<dbReference type="PROSITE" id="PS52016">
    <property type="entry name" value="TONB_DEPENDENT_REC_3"/>
    <property type="match status" value="1"/>
</dbReference>
<name>A0A098S7F7_9BACT</name>
<dbReference type="AlphaFoldDB" id="A0A098S7F7"/>
<reference evidence="10 11" key="1">
    <citation type="journal article" date="2014" name="Int. J. Syst. Evol. Microbiol.">
        <title>Phaeodactylibacter xiamenensis gen. nov., sp. nov., a member of the family Saprospiraceae isolated from the marine alga Phaeodactylum tricornutum.</title>
        <authorList>
            <person name="Chen Z.Jr."/>
            <person name="Lei X."/>
            <person name="Lai Q."/>
            <person name="Li Y."/>
            <person name="Zhang B."/>
            <person name="Zhang J."/>
            <person name="Zhang H."/>
            <person name="Yang L."/>
            <person name="Zheng W."/>
            <person name="Tian Y."/>
            <person name="Yu Z."/>
            <person name="Xu H.Jr."/>
            <person name="Zheng T."/>
        </authorList>
    </citation>
    <scope>NUCLEOTIDE SEQUENCE [LARGE SCALE GENOMIC DNA]</scope>
    <source>
        <strain evidence="10 11">KD52</strain>
    </source>
</reference>